<organism evidence="1 2">
    <name type="scientific">Rangifer tarandus platyrhynchus</name>
    <name type="common">Svalbard reindeer</name>
    <dbReference type="NCBI Taxonomy" id="3082113"/>
    <lineage>
        <taxon>Eukaryota</taxon>
        <taxon>Metazoa</taxon>
        <taxon>Chordata</taxon>
        <taxon>Craniata</taxon>
        <taxon>Vertebrata</taxon>
        <taxon>Euteleostomi</taxon>
        <taxon>Mammalia</taxon>
        <taxon>Eutheria</taxon>
        <taxon>Laurasiatheria</taxon>
        <taxon>Artiodactyla</taxon>
        <taxon>Ruminantia</taxon>
        <taxon>Pecora</taxon>
        <taxon>Cervidae</taxon>
        <taxon>Odocoileinae</taxon>
        <taxon>Rangifer</taxon>
    </lineage>
</organism>
<evidence type="ECO:0000313" key="1">
    <source>
        <dbReference type="EMBL" id="CAM9439492.1"/>
    </source>
</evidence>
<proteinExistence type="predicted"/>
<dbReference type="EMBL" id="OX596094">
    <property type="protein sequence ID" value="CAM9439492.1"/>
    <property type="molecule type" value="Genomic_DNA"/>
</dbReference>
<protein>
    <submittedName>
        <fullName evidence="1">Uncharacterized protein</fullName>
    </submittedName>
</protein>
<sequence>MSVDVLTLAGMEPAPEAECGVDGMGFSQLTPSISSQGLHRLMFSAQGCPQSIQARLEEASRREEGPPLRPHRWSWTDGGGGSCCSARPFFGMSVLFFDPVSHCGS</sequence>
<accession>A0AC59Y6Z5</accession>
<gene>
    <name evidence="1" type="ORF">MRATA1EN22A_LOCUS2543</name>
</gene>
<evidence type="ECO:0000313" key="2">
    <source>
        <dbReference type="Proteomes" id="UP001162501"/>
    </source>
</evidence>
<dbReference type="Proteomes" id="UP001162501">
    <property type="component" value="Chromosome 10"/>
</dbReference>
<reference evidence="1" key="1">
    <citation type="submission" date="2023-05" db="EMBL/GenBank/DDBJ databases">
        <authorList>
            <consortium name="ELIXIR-Norway"/>
        </authorList>
    </citation>
    <scope>NUCLEOTIDE SEQUENCE</scope>
</reference>
<reference evidence="1" key="2">
    <citation type="submission" date="2025-03" db="EMBL/GenBank/DDBJ databases">
        <authorList>
            <consortium name="ELIXIR-Norway"/>
            <consortium name="Elixir Norway"/>
        </authorList>
    </citation>
    <scope>NUCLEOTIDE SEQUENCE</scope>
</reference>
<name>A0AC59Y6Z5_RANTA</name>